<proteinExistence type="predicted"/>
<dbReference type="InterPro" id="IPR036890">
    <property type="entry name" value="HATPase_C_sf"/>
</dbReference>
<dbReference type="InterPro" id="IPR005467">
    <property type="entry name" value="His_kinase_dom"/>
</dbReference>
<dbReference type="SUPFAM" id="SSF55785">
    <property type="entry name" value="PYP-like sensor domain (PAS domain)"/>
    <property type="match status" value="3"/>
</dbReference>
<dbReference type="NCBIfam" id="TIGR00229">
    <property type="entry name" value="sensory_box"/>
    <property type="match status" value="2"/>
</dbReference>
<keyword evidence="7" id="KW-0808">Transferase</keyword>
<dbReference type="InterPro" id="IPR029016">
    <property type="entry name" value="GAF-like_dom_sf"/>
</dbReference>
<evidence type="ECO:0000256" key="1">
    <source>
        <dbReference type="SAM" id="Coils"/>
    </source>
</evidence>
<feature type="domain" description="PAS" evidence="4">
    <location>
        <begin position="1161"/>
        <end position="1231"/>
    </location>
</feature>
<dbReference type="SUPFAM" id="SSF47757">
    <property type="entry name" value="Chemotaxis receptor methyltransferase CheR, N-terminal domain"/>
    <property type="match status" value="1"/>
</dbReference>
<comment type="caution">
    <text evidence="7">The sequence shown here is derived from an EMBL/GenBank/DDBJ whole genome shotgun (WGS) entry which is preliminary data.</text>
</comment>
<dbReference type="PANTHER" id="PTHR24422">
    <property type="entry name" value="CHEMOTAXIS PROTEIN METHYLTRANSFERASE"/>
    <property type="match status" value="1"/>
</dbReference>
<protein>
    <submittedName>
        <fullName evidence="7">CheR family methyltransferase</fullName>
    </submittedName>
</protein>
<dbReference type="PRINTS" id="PR00996">
    <property type="entry name" value="CHERMTFRASE"/>
</dbReference>
<sequence>MTEREPSPPTRDDASPIDSSIDASRAAEGTTDVDQLFNCVLEQVCNVTGCDFRPYKKSMIRRRIERRMALACTSDLAGYVHLLEQRPDEAQRLLQDLLISVTAFFREPETFRILEEQAIPDIVKQRSANAPPIRVWVPGCATGEEAYTLAMLFHEALGDKAASQLQVFATDIDRRALEFARAGRYPNEISTDIDEHRLQRFFHKQPDRTYRVRKSLRESIVFAPQNLLTDPPFLRLNLICCRNLMIYLEPDIQARLLSLFHMAIADEGYLVLGHSESVGRKRELFAPVADERRVYHKLPAARRQPAAFPVLTGAERTHTRPTPPRRVESHSNLGETIRRIVMQEYAPACVAINGQYEILHLHGPTRRYLHLPEGEPSLNLLSMLDEPAQHRLRAGVHETLQTRRPVAVTAATSAGSSLVRMTVRPVNQDTTADAPVLMVVFEDAFSTGSHSPSADGDGDGDGSDLDRKHTIAQLEHELSIVREDLQATIDQFECSNDQLRSSNEQVMSMNEELQSANEELETSQEELQSLNEELRSLNTQLQEKVDQLEQANNDISNFLASTDIATVFLDTDLCIKRFTPSAARLLGLETSDRGRPINRAMMRLTDESLLGEAAAVLDRLSPVEKEIRTATGTWYTMRVLPYRTAQNRIEGVVLTFTDVTRLRDLVDQSQCRVAQQAVVAELGQRALEGTDLQLLMDEATKAVARTLCVEYAKVLELLPGRMELLLRSGVGWEPGMVGHARVDAGLDSQAGYTLAVGTPVVVDDLGNEQRFSGPPLLRHASVISGLSVVIQGSHRPFGVLGVHSVRPRRFTQEDVNFIQSVAHILSQAVARKTFEDELKNLNRQLEKNVEQRTAWLRLMQTTTAAANESSGLASAVRQVLEQVCRTGGWMVGLAFLPDEAEGDNLLLLDCATAEQIEDDSALTEAVRRSSIRRGVGLVGRVYQTGRPAWSMHESEEPLIRTLRAQEQAVRTAMALPVWAGDQVVAVLEFFSERNIQPDDRLIEVMTQIGTQLGRVVERERAAKHLRDSEHFINSVADTAPLLFVVVDLIKSQLIYANSQVRTMLGYTEAQLQAMDRGQLVQLFHEDDRAAFRRLLEQLADAPAGTVIDAEYRLRHSDGDWRWFEARVTGFTRTEEGGVAQVLGTLEDITERRRAEEALGESVQRFRAVFESTQLGIALINPDGKLAEANLAMQQMLGYNEAQLRQLTIHELTHEDERGTAEDRCIKLLTGEAEYYDMQKRLVHKDGRAIWVQCNASLIRDRTGAPLYAIAITQDITDQKDLDAALTELSLREQQRIGQELHDNLGQELTGLSFMAQNLRNQLREEGRGEAERVHELAEGLRRALENVRAVARGLYPVDLDSSDLVEALTELVRTTEAQYGIACRLDARTEAPKLERHATNHLFRVVQEAMRNAVKHAQPSRIEVCLARDEQARFEILVADDGCGMPDDAIKMEGIGLRIMHHRASVIGADLSVEPRDQGGTCVRCTFREK</sequence>
<dbReference type="GO" id="GO:0008168">
    <property type="term" value="F:methyltransferase activity"/>
    <property type="evidence" value="ECO:0007669"/>
    <property type="project" value="UniProtKB-KW"/>
</dbReference>
<evidence type="ECO:0000259" key="4">
    <source>
        <dbReference type="PROSITE" id="PS50112"/>
    </source>
</evidence>
<dbReference type="SMART" id="SM00065">
    <property type="entry name" value="GAF"/>
    <property type="match status" value="2"/>
</dbReference>
<dbReference type="Pfam" id="PF13185">
    <property type="entry name" value="GAF_2"/>
    <property type="match status" value="1"/>
</dbReference>
<dbReference type="RefSeq" id="WP_425347141.1">
    <property type="nucleotide sequence ID" value="NZ_JBGUBD010000017.1"/>
</dbReference>
<dbReference type="InterPro" id="IPR000700">
    <property type="entry name" value="PAS-assoc_C"/>
</dbReference>
<dbReference type="Pfam" id="PF07730">
    <property type="entry name" value="HisKA_3"/>
    <property type="match status" value="1"/>
</dbReference>
<dbReference type="InterPro" id="IPR022641">
    <property type="entry name" value="CheR_N"/>
</dbReference>
<gene>
    <name evidence="7" type="ORF">ACERK3_18240</name>
</gene>
<dbReference type="Pfam" id="PF01739">
    <property type="entry name" value="CheR"/>
    <property type="match status" value="1"/>
</dbReference>
<dbReference type="Pfam" id="PF03705">
    <property type="entry name" value="CheR_N"/>
    <property type="match status" value="1"/>
</dbReference>
<dbReference type="EMBL" id="JBGUBD010000017">
    <property type="protein sequence ID" value="MFA9480217.1"/>
    <property type="molecule type" value="Genomic_DNA"/>
</dbReference>
<feature type="coiled-coil region" evidence="1">
    <location>
        <begin position="471"/>
        <end position="561"/>
    </location>
</feature>
<keyword evidence="7" id="KW-0489">Methyltransferase</keyword>
<dbReference type="InterPro" id="IPR050903">
    <property type="entry name" value="Bact_Chemotaxis_MeTrfase"/>
</dbReference>
<feature type="domain" description="PAC" evidence="5">
    <location>
        <begin position="1107"/>
        <end position="1160"/>
    </location>
</feature>
<dbReference type="Gene3D" id="3.40.50.150">
    <property type="entry name" value="Vaccinia Virus protein VP39"/>
    <property type="match status" value="1"/>
</dbReference>
<evidence type="ECO:0000256" key="2">
    <source>
        <dbReference type="SAM" id="MobiDB-lite"/>
    </source>
</evidence>
<dbReference type="Proteomes" id="UP001575105">
    <property type="component" value="Unassembled WGS sequence"/>
</dbReference>
<evidence type="ECO:0000313" key="8">
    <source>
        <dbReference type="Proteomes" id="UP001575105"/>
    </source>
</evidence>
<accession>A0ABV4UA93</accession>
<dbReference type="PROSITE" id="PS50112">
    <property type="entry name" value="PAS"/>
    <property type="match status" value="2"/>
</dbReference>
<evidence type="ECO:0000259" key="5">
    <source>
        <dbReference type="PROSITE" id="PS50113"/>
    </source>
</evidence>
<dbReference type="InterPro" id="IPR011712">
    <property type="entry name" value="Sig_transdc_His_kin_sub3_dim/P"/>
</dbReference>
<evidence type="ECO:0000259" key="3">
    <source>
        <dbReference type="PROSITE" id="PS50109"/>
    </source>
</evidence>
<dbReference type="SMART" id="SM00091">
    <property type="entry name" value="PAS"/>
    <property type="match status" value="3"/>
</dbReference>
<feature type="domain" description="Histidine kinase" evidence="3">
    <location>
        <begin position="1299"/>
        <end position="1490"/>
    </location>
</feature>
<dbReference type="InterPro" id="IPR035965">
    <property type="entry name" value="PAS-like_dom_sf"/>
</dbReference>
<dbReference type="PROSITE" id="PS50109">
    <property type="entry name" value="HIS_KIN"/>
    <property type="match status" value="1"/>
</dbReference>
<dbReference type="Gene3D" id="3.30.450.40">
    <property type="match status" value="2"/>
</dbReference>
<name>A0ABV4UA93_9BACT</name>
<dbReference type="CDD" id="cd00130">
    <property type="entry name" value="PAS"/>
    <property type="match status" value="2"/>
</dbReference>
<dbReference type="InterPro" id="IPR000780">
    <property type="entry name" value="CheR_MeTrfase"/>
</dbReference>
<dbReference type="Pfam" id="PF13596">
    <property type="entry name" value="PAS_10"/>
    <property type="match status" value="1"/>
</dbReference>
<dbReference type="Pfam" id="PF00989">
    <property type="entry name" value="PAS"/>
    <property type="match status" value="1"/>
</dbReference>
<dbReference type="Gene3D" id="1.20.5.1930">
    <property type="match status" value="1"/>
</dbReference>
<feature type="domain" description="PAS" evidence="4">
    <location>
        <begin position="1028"/>
        <end position="1102"/>
    </location>
</feature>
<keyword evidence="8" id="KW-1185">Reference proteome</keyword>
<dbReference type="InterPro" id="IPR022642">
    <property type="entry name" value="CheR_C"/>
</dbReference>
<dbReference type="SMART" id="SM00138">
    <property type="entry name" value="MeTrc"/>
    <property type="match status" value="1"/>
</dbReference>
<dbReference type="InterPro" id="IPR013767">
    <property type="entry name" value="PAS_fold"/>
</dbReference>
<dbReference type="InterPro" id="IPR001610">
    <property type="entry name" value="PAC"/>
</dbReference>
<dbReference type="PROSITE" id="PS50123">
    <property type="entry name" value="CHER"/>
    <property type="match status" value="1"/>
</dbReference>
<dbReference type="Pfam" id="PF08447">
    <property type="entry name" value="PAS_3"/>
    <property type="match status" value="1"/>
</dbReference>
<dbReference type="InterPro" id="IPR013655">
    <property type="entry name" value="PAS_fold_3"/>
</dbReference>
<organism evidence="7 8">
    <name type="scientific">Natronomicrosphaera hydrolytica</name>
    <dbReference type="NCBI Taxonomy" id="3242702"/>
    <lineage>
        <taxon>Bacteria</taxon>
        <taxon>Pseudomonadati</taxon>
        <taxon>Planctomycetota</taxon>
        <taxon>Phycisphaerae</taxon>
        <taxon>Phycisphaerales</taxon>
        <taxon>Phycisphaeraceae</taxon>
        <taxon>Natronomicrosphaera</taxon>
    </lineage>
</organism>
<dbReference type="Pfam" id="PF02518">
    <property type="entry name" value="HATPase_c"/>
    <property type="match status" value="1"/>
</dbReference>
<dbReference type="SUPFAM" id="SSF55781">
    <property type="entry name" value="GAF domain-like"/>
    <property type="match status" value="2"/>
</dbReference>
<reference evidence="7 8" key="1">
    <citation type="submission" date="2024-08" db="EMBL/GenBank/DDBJ databases">
        <title>Whole-genome sequencing of halo(alkali)philic microorganisms from hypersaline lakes.</title>
        <authorList>
            <person name="Sorokin D.Y."/>
            <person name="Merkel A.Y."/>
            <person name="Messina E."/>
            <person name="Yakimov M."/>
        </authorList>
    </citation>
    <scope>NUCLEOTIDE SEQUENCE [LARGE SCALE GENOMIC DNA]</scope>
    <source>
        <strain evidence="7 8">AB-hyl4</strain>
    </source>
</reference>
<dbReference type="SUPFAM" id="SSF55874">
    <property type="entry name" value="ATPase domain of HSP90 chaperone/DNA topoisomerase II/histidine kinase"/>
    <property type="match status" value="1"/>
</dbReference>
<dbReference type="SUPFAM" id="SSF53335">
    <property type="entry name" value="S-adenosyl-L-methionine-dependent methyltransferases"/>
    <property type="match status" value="1"/>
</dbReference>
<dbReference type="GO" id="GO:0032259">
    <property type="term" value="P:methylation"/>
    <property type="evidence" value="ECO:0007669"/>
    <property type="project" value="UniProtKB-KW"/>
</dbReference>
<feature type="domain" description="CheR-type methyltransferase" evidence="6">
    <location>
        <begin position="25"/>
        <end position="278"/>
    </location>
</feature>
<dbReference type="InterPro" id="IPR003594">
    <property type="entry name" value="HATPase_dom"/>
</dbReference>
<dbReference type="CDD" id="cd16917">
    <property type="entry name" value="HATPase_UhpB-NarQ-NarX-like"/>
    <property type="match status" value="1"/>
</dbReference>
<feature type="domain" description="PAC" evidence="5">
    <location>
        <begin position="1235"/>
        <end position="1287"/>
    </location>
</feature>
<dbReference type="Gene3D" id="3.30.565.10">
    <property type="entry name" value="Histidine kinase-like ATPase, C-terminal domain"/>
    <property type="match status" value="1"/>
</dbReference>
<feature type="region of interest" description="Disordered" evidence="2">
    <location>
        <begin position="447"/>
        <end position="466"/>
    </location>
</feature>
<dbReference type="InterPro" id="IPR003018">
    <property type="entry name" value="GAF"/>
</dbReference>
<dbReference type="InterPro" id="IPR000014">
    <property type="entry name" value="PAS"/>
</dbReference>
<dbReference type="SMART" id="SM00387">
    <property type="entry name" value="HATPase_c"/>
    <property type="match status" value="1"/>
</dbReference>
<dbReference type="PROSITE" id="PS50113">
    <property type="entry name" value="PAC"/>
    <property type="match status" value="2"/>
</dbReference>
<dbReference type="SMART" id="SM00086">
    <property type="entry name" value="PAC"/>
    <property type="match status" value="3"/>
</dbReference>
<dbReference type="Pfam" id="PF01590">
    <property type="entry name" value="GAF"/>
    <property type="match status" value="1"/>
</dbReference>
<evidence type="ECO:0000313" key="7">
    <source>
        <dbReference type="EMBL" id="MFA9480217.1"/>
    </source>
</evidence>
<dbReference type="InterPro" id="IPR029063">
    <property type="entry name" value="SAM-dependent_MTases_sf"/>
</dbReference>
<dbReference type="Gene3D" id="3.30.450.20">
    <property type="entry name" value="PAS domain"/>
    <property type="match status" value="3"/>
</dbReference>
<keyword evidence="1" id="KW-0175">Coiled coil</keyword>
<evidence type="ECO:0000259" key="6">
    <source>
        <dbReference type="PROSITE" id="PS50123"/>
    </source>
</evidence>